<dbReference type="SUPFAM" id="SSF55781">
    <property type="entry name" value="GAF domain-like"/>
    <property type="match status" value="1"/>
</dbReference>
<dbReference type="SMART" id="SM00065">
    <property type="entry name" value="GAF"/>
    <property type="match status" value="1"/>
</dbReference>
<dbReference type="PANTHER" id="PTHR45138">
    <property type="entry name" value="REGULATORY COMPONENTS OF SENSORY TRANSDUCTION SYSTEM"/>
    <property type="match status" value="1"/>
</dbReference>
<dbReference type="InterPro" id="IPR003018">
    <property type="entry name" value="GAF"/>
</dbReference>
<evidence type="ECO:0000313" key="2">
    <source>
        <dbReference type="EMBL" id="KKM71402.1"/>
    </source>
</evidence>
<proteinExistence type="predicted"/>
<dbReference type="Pfam" id="PF00990">
    <property type="entry name" value="GGDEF"/>
    <property type="match status" value="1"/>
</dbReference>
<reference evidence="2" key="1">
    <citation type="journal article" date="2015" name="Nature">
        <title>Complex archaea that bridge the gap between prokaryotes and eukaryotes.</title>
        <authorList>
            <person name="Spang A."/>
            <person name="Saw J.H."/>
            <person name="Jorgensen S.L."/>
            <person name="Zaremba-Niedzwiedzka K."/>
            <person name="Martijn J."/>
            <person name="Lind A.E."/>
            <person name="van Eijk R."/>
            <person name="Schleper C."/>
            <person name="Guy L."/>
            <person name="Ettema T.J."/>
        </authorList>
    </citation>
    <scope>NUCLEOTIDE SEQUENCE</scope>
</reference>
<dbReference type="GO" id="GO:0052621">
    <property type="term" value="F:diguanylate cyclase activity"/>
    <property type="evidence" value="ECO:0007669"/>
    <property type="project" value="TreeGrafter"/>
</dbReference>
<gene>
    <name evidence="2" type="ORF">LCGC14_1431010</name>
</gene>
<dbReference type="InterPro" id="IPR029016">
    <property type="entry name" value="GAF-like_dom_sf"/>
</dbReference>
<dbReference type="Pfam" id="PF13185">
    <property type="entry name" value="GAF_2"/>
    <property type="match status" value="1"/>
</dbReference>
<dbReference type="SUPFAM" id="SSF55073">
    <property type="entry name" value="Nucleotide cyclase"/>
    <property type="match status" value="1"/>
</dbReference>
<organism evidence="2">
    <name type="scientific">marine sediment metagenome</name>
    <dbReference type="NCBI Taxonomy" id="412755"/>
    <lineage>
        <taxon>unclassified sequences</taxon>
        <taxon>metagenomes</taxon>
        <taxon>ecological metagenomes</taxon>
    </lineage>
</organism>
<dbReference type="PROSITE" id="PS50887">
    <property type="entry name" value="GGDEF"/>
    <property type="match status" value="1"/>
</dbReference>
<dbReference type="InterPro" id="IPR029787">
    <property type="entry name" value="Nucleotide_cyclase"/>
</dbReference>
<dbReference type="AlphaFoldDB" id="A0A0F9MQB5"/>
<feature type="domain" description="GGDEF" evidence="1">
    <location>
        <begin position="328"/>
        <end position="461"/>
    </location>
</feature>
<dbReference type="Gene3D" id="3.30.450.20">
    <property type="entry name" value="PAS domain"/>
    <property type="match status" value="1"/>
</dbReference>
<dbReference type="InterPro" id="IPR000160">
    <property type="entry name" value="GGDEF_dom"/>
</dbReference>
<dbReference type="EMBL" id="LAZR01009644">
    <property type="protein sequence ID" value="KKM71402.1"/>
    <property type="molecule type" value="Genomic_DNA"/>
</dbReference>
<evidence type="ECO:0000259" key="1">
    <source>
        <dbReference type="PROSITE" id="PS50887"/>
    </source>
</evidence>
<dbReference type="PANTHER" id="PTHR45138:SF9">
    <property type="entry name" value="DIGUANYLATE CYCLASE DGCM-RELATED"/>
    <property type="match status" value="1"/>
</dbReference>
<dbReference type="CDD" id="cd01949">
    <property type="entry name" value="GGDEF"/>
    <property type="match status" value="1"/>
</dbReference>
<name>A0A0F9MQB5_9ZZZZ</name>
<dbReference type="Gene3D" id="3.30.450.40">
    <property type="match status" value="1"/>
</dbReference>
<feature type="non-terminal residue" evidence="2">
    <location>
        <position position="501"/>
    </location>
</feature>
<protein>
    <recommendedName>
        <fullName evidence="1">GGDEF domain-containing protein</fullName>
    </recommendedName>
</protein>
<dbReference type="FunFam" id="3.30.70.270:FF:000001">
    <property type="entry name" value="Diguanylate cyclase domain protein"/>
    <property type="match status" value="1"/>
</dbReference>
<dbReference type="SMART" id="SM00267">
    <property type="entry name" value="GGDEF"/>
    <property type="match status" value="1"/>
</dbReference>
<dbReference type="SUPFAM" id="SSF55785">
    <property type="entry name" value="PYP-like sensor domain (PAS domain)"/>
    <property type="match status" value="1"/>
</dbReference>
<dbReference type="Gene3D" id="3.30.70.270">
    <property type="match status" value="1"/>
</dbReference>
<sequence length="501" mass="56496">MPYKKVVLPDANLESVFSCVKQPVYISGPDFKVIYANSHAIKLVGKTKLDTNRCYKIFHPDGKVPSSCPLKRPACDVRVDEQCICKKGHTENTCYINAVPIQDSSGKVIAAVHMLEITTEQVRLAEELLVSNKELQLRNEFSEILTKSLDLEEILGAAVKRLVEWSDFDAGALYVPKDDFIEMRAHEGISKVFSKKMKRIPIGKELPGLAAQRKRTVVSENAQLDIRAWTDIFIKDRLKATISLPIIAKGELQGVLTLISKKAYKPNSREIKFLESITDQMAVVMENAKLHQKTIKLSRTDNLTGLFNSRYFEEILQRQLNWAKRKNLVFSVLMLDIDDIKRINDMYGHDSGDLVLRKFAQVLRNNLRETDFYARYGGDEFVVLLPDTDEDMAKTVAGKIKKELSMTTIFGFEDSPLITSSIGIAIFPRAASTMVSLIKAADLAMYRAKQDGKNKICVFEPGLLPDIHFNSEHLERLATNADFNAIQTLITAVDLKDRYTG</sequence>
<dbReference type="InterPro" id="IPR035965">
    <property type="entry name" value="PAS-like_dom_sf"/>
</dbReference>
<comment type="caution">
    <text evidence="2">The sequence shown here is derived from an EMBL/GenBank/DDBJ whole genome shotgun (WGS) entry which is preliminary data.</text>
</comment>
<dbReference type="InterPro" id="IPR043128">
    <property type="entry name" value="Rev_trsase/Diguanyl_cyclase"/>
</dbReference>
<accession>A0A0F9MQB5</accession>
<dbReference type="NCBIfam" id="TIGR00254">
    <property type="entry name" value="GGDEF"/>
    <property type="match status" value="1"/>
</dbReference>
<dbReference type="InterPro" id="IPR050469">
    <property type="entry name" value="Diguanylate_Cyclase"/>
</dbReference>